<feature type="region of interest" description="Disordered" evidence="1">
    <location>
        <begin position="545"/>
        <end position="583"/>
    </location>
</feature>
<feature type="transmembrane region" description="Helical" evidence="2">
    <location>
        <begin position="57"/>
        <end position="76"/>
    </location>
</feature>
<organism evidence="3 4">
    <name type="scientific">Roseomonas acroporae</name>
    <dbReference type="NCBI Taxonomy" id="2937791"/>
    <lineage>
        <taxon>Bacteria</taxon>
        <taxon>Pseudomonadati</taxon>
        <taxon>Pseudomonadota</taxon>
        <taxon>Alphaproteobacteria</taxon>
        <taxon>Acetobacterales</taxon>
        <taxon>Roseomonadaceae</taxon>
        <taxon>Roseomonas</taxon>
    </lineage>
</organism>
<dbReference type="Proteomes" id="UP001139516">
    <property type="component" value="Unassembled WGS sequence"/>
</dbReference>
<feature type="region of interest" description="Disordered" evidence="1">
    <location>
        <begin position="604"/>
        <end position="624"/>
    </location>
</feature>
<sequence length="873" mass="95379">MSATSTTPLAARLVRWRALARLALWWEALWPAAWPVLAVLGVGLVPALLGLPLLLPAWLHLLLLLAWLGLLGWTGWRAWRGFRAPDAASAERRLEEESGLRHRPLAALADRPVTDDPAALALWRAHQRRAAAQLGRLRVGLPRPGLAARDRHALRGGLLLAVLAALVVAGPETPERLRRALLPGFAPPAAPPALRLEGWITPPAYTGAAPVLLEPRGGEVTVPAGSRLQLALSGGAGGAPELVQDGAATPFRALDGASFGVEAVLERGGTLAVRRDGGEVARWTVAVQADSAPAVAFTEPPGRARTGLALRLPWRAEDDWGVTALRAELRLVRRASAPPLVLALPLPGGAPKQARGAAQPDLSAHPWAGLEVTLRLVARDGAGQEGESETVTLALPERSFNHPVARALVALRKALSLDPDGRAPARRELDQIAAAPEAFENDTATFLALRIARFRLQRDLRPEAVPEVQALLWDTALALEEGRADRTGRALAAAREAVREALNQPPGETPEARAQQQAELQRRIEQLREAVRRHLEALAERLRQENAEAQPYDPQARNLDQREIDRRAQRMQDAAREGRNEDAQRELAELEEMLQALQEGRVARMQNPQRQGQRERGQQQMGAVQDMVRRQGEMLDRAQRRADADEQRRAQERRELGRYPGLRPPPGEGRQGGPQQGEQGSGGRPDAPRDAQADTRRDARTQRALRRALGELMQQYGDLTGEVPESLGRADQAMRQAQEALGQGDDPREAQGRALRALQEGGRDMAGRMRQQFGLSQDGDGEGEGEPQDAAGDPQRGGEGGEQARERGEGRDPLGRRGREAAGAADNGADTRMPDEAELLRTRRLQEELRRRGAERERPPEELNYIDRLLRQF</sequence>
<feature type="compositionally biased region" description="Basic and acidic residues" evidence="1">
    <location>
        <begin position="686"/>
        <end position="701"/>
    </location>
</feature>
<keyword evidence="2" id="KW-1133">Transmembrane helix</keyword>
<evidence type="ECO:0000256" key="2">
    <source>
        <dbReference type="SAM" id="Phobius"/>
    </source>
</evidence>
<evidence type="ECO:0000313" key="3">
    <source>
        <dbReference type="EMBL" id="MCK8785889.1"/>
    </source>
</evidence>
<feature type="transmembrane region" description="Helical" evidence="2">
    <location>
        <begin position="153"/>
        <end position="171"/>
    </location>
</feature>
<reference evidence="3" key="1">
    <citation type="submission" date="2022-04" db="EMBL/GenBank/DDBJ databases">
        <title>Roseomonas acroporae sp. nov., isolated from coral Acropora digitifera.</title>
        <authorList>
            <person name="Sun H."/>
        </authorList>
    </citation>
    <scope>NUCLEOTIDE SEQUENCE</scope>
    <source>
        <strain evidence="3">NAR14</strain>
    </source>
</reference>
<protein>
    <submittedName>
        <fullName evidence="3">TIGR02302 family protein</fullName>
    </submittedName>
</protein>
<name>A0A9X1Y8I4_9PROT</name>
<feature type="region of interest" description="Disordered" evidence="1">
    <location>
        <begin position="636"/>
        <end position="841"/>
    </location>
</feature>
<proteinExistence type="predicted"/>
<accession>A0A9X1Y8I4</accession>
<feature type="compositionally biased region" description="Basic and acidic residues" evidence="1">
    <location>
        <begin position="832"/>
        <end position="841"/>
    </location>
</feature>
<keyword evidence="4" id="KW-1185">Reference proteome</keyword>
<feature type="compositionally biased region" description="Gly residues" evidence="1">
    <location>
        <begin position="669"/>
        <end position="683"/>
    </location>
</feature>
<dbReference type="InterPro" id="IPR012683">
    <property type="entry name" value="CHP02302_TM"/>
</dbReference>
<gene>
    <name evidence="3" type="ORF">M0638_16035</name>
</gene>
<dbReference type="AlphaFoldDB" id="A0A9X1Y8I4"/>
<evidence type="ECO:0000256" key="1">
    <source>
        <dbReference type="SAM" id="MobiDB-lite"/>
    </source>
</evidence>
<keyword evidence="2" id="KW-0472">Membrane</keyword>
<feature type="compositionally biased region" description="Basic and acidic residues" evidence="1">
    <location>
        <begin position="802"/>
        <end position="820"/>
    </location>
</feature>
<comment type="caution">
    <text evidence="3">The sequence shown here is derived from an EMBL/GenBank/DDBJ whole genome shotgun (WGS) entry which is preliminary data.</text>
</comment>
<feature type="compositionally biased region" description="Basic and acidic residues" evidence="1">
    <location>
        <begin position="636"/>
        <end position="657"/>
    </location>
</feature>
<feature type="compositionally biased region" description="Low complexity" evidence="1">
    <location>
        <begin position="821"/>
        <end position="831"/>
    </location>
</feature>
<dbReference type="RefSeq" id="WP_248668008.1">
    <property type="nucleotide sequence ID" value="NZ_JALPRX010000070.1"/>
</dbReference>
<feature type="compositionally biased region" description="Basic and acidic residues" evidence="1">
    <location>
        <begin position="559"/>
        <end position="583"/>
    </location>
</feature>
<evidence type="ECO:0000313" key="4">
    <source>
        <dbReference type="Proteomes" id="UP001139516"/>
    </source>
</evidence>
<dbReference type="NCBIfam" id="TIGR02302">
    <property type="entry name" value="aProt_lowcomp"/>
    <property type="match status" value="1"/>
</dbReference>
<feature type="transmembrane region" description="Helical" evidence="2">
    <location>
        <begin position="22"/>
        <end position="45"/>
    </location>
</feature>
<keyword evidence="2" id="KW-0812">Transmembrane</keyword>
<dbReference type="EMBL" id="JALPRX010000070">
    <property type="protein sequence ID" value="MCK8785889.1"/>
    <property type="molecule type" value="Genomic_DNA"/>
</dbReference>
<dbReference type="Pfam" id="PF13779">
    <property type="entry name" value="DUF4175"/>
    <property type="match status" value="1"/>
</dbReference>